<dbReference type="EMBL" id="CP103423">
    <property type="protein sequence ID" value="UWD34220.1"/>
    <property type="molecule type" value="Genomic_DNA"/>
</dbReference>
<proteinExistence type="predicted"/>
<reference evidence="1" key="1">
    <citation type="submission" date="2022-08" db="EMBL/GenBank/DDBJ databases">
        <title>Complete genome sequence of Mycoplasma molare type strain H 542.</title>
        <authorList>
            <person name="Spergser J."/>
        </authorList>
    </citation>
    <scope>NUCLEOTIDE SEQUENCE</scope>
    <source>
        <strain evidence="1">H 542</strain>
    </source>
</reference>
<dbReference type="RefSeq" id="WP_156925624.1">
    <property type="nucleotide sequence ID" value="NZ_CP103423.1"/>
</dbReference>
<keyword evidence="2" id="KW-1185">Reference proteome</keyword>
<protein>
    <submittedName>
        <fullName evidence="1">Uncharacterized protein</fullName>
    </submittedName>
</protein>
<dbReference type="Proteomes" id="UP001058364">
    <property type="component" value="Chromosome"/>
</dbReference>
<organism evidence="1 2">
    <name type="scientific">Mesomycoplasma molare</name>
    <dbReference type="NCBI Taxonomy" id="171288"/>
    <lineage>
        <taxon>Bacteria</taxon>
        <taxon>Bacillati</taxon>
        <taxon>Mycoplasmatota</taxon>
        <taxon>Mycoplasmoidales</taxon>
        <taxon>Metamycoplasmataceae</taxon>
        <taxon>Mesomycoplasma</taxon>
    </lineage>
</organism>
<evidence type="ECO:0000313" key="1">
    <source>
        <dbReference type="EMBL" id="UWD34220.1"/>
    </source>
</evidence>
<accession>A0ABY5TU82</accession>
<name>A0ABY5TU82_9BACT</name>
<gene>
    <name evidence="1" type="ORF">NX772_00070</name>
</gene>
<sequence length="47" mass="5621">MKNENRKITLQEYANNIDKYTKPLDELLKENGDWDEVVRIMNILAKL</sequence>
<evidence type="ECO:0000313" key="2">
    <source>
        <dbReference type="Proteomes" id="UP001058364"/>
    </source>
</evidence>